<accession>A0A3P1YN55</accession>
<dbReference type="RefSeq" id="WP_124790636.1">
    <property type="nucleotide sequence ID" value="NZ_RQYN01000050.1"/>
</dbReference>
<sequence>MKYMFVYFDAEENDLFSKEFTCYSLKEARDLALTLLGEDMCGASYIEITAEDDSVIREKVFYMQ</sequence>
<dbReference type="AlphaFoldDB" id="A0A3P1YN55"/>
<comment type="caution">
    <text evidence="1">The sequence shown here is derived from an EMBL/GenBank/DDBJ whole genome shotgun (WGS) entry which is preliminary data.</text>
</comment>
<reference evidence="1 2" key="1">
    <citation type="submission" date="2018-11" db="EMBL/GenBank/DDBJ databases">
        <title>Genomes From Bacteria Associated with the Canine Oral Cavity: a Test Case for Automated Genome-Based Taxonomic Assignment.</title>
        <authorList>
            <person name="Coil D.A."/>
            <person name="Jospin G."/>
            <person name="Darling A.E."/>
            <person name="Wallis C."/>
            <person name="Davis I.J."/>
            <person name="Harris S."/>
            <person name="Eisen J.A."/>
            <person name="Holcombe L.J."/>
            <person name="O'Flynn C."/>
        </authorList>
    </citation>
    <scope>NUCLEOTIDE SEQUENCE [LARGE SCALE GENOMIC DNA]</scope>
    <source>
        <strain evidence="1 2">OH1426_COT-023</strain>
    </source>
</reference>
<evidence type="ECO:0000313" key="2">
    <source>
        <dbReference type="Proteomes" id="UP000279860"/>
    </source>
</evidence>
<dbReference type="EMBL" id="RQYN01000050">
    <property type="protein sequence ID" value="RRD72439.1"/>
    <property type="molecule type" value="Genomic_DNA"/>
</dbReference>
<organism evidence="1 2">
    <name type="scientific">Tannerella forsythia</name>
    <name type="common">Bacteroides forsythus</name>
    <dbReference type="NCBI Taxonomy" id="28112"/>
    <lineage>
        <taxon>Bacteria</taxon>
        <taxon>Pseudomonadati</taxon>
        <taxon>Bacteroidota</taxon>
        <taxon>Bacteroidia</taxon>
        <taxon>Bacteroidales</taxon>
        <taxon>Tannerellaceae</taxon>
        <taxon>Tannerella</taxon>
    </lineage>
</organism>
<gene>
    <name evidence="1" type="ORF">EII41_11135</name>
</gene>
<proteinExistence type="predicted"/>
<dbReference type="Proteomes" id="UP000279860">
    <property type="component" value="Unassembled WGS sequence"/>
</dbReference>
<protein>
    <submittedName>
        <fullName evidence="1">Uncharacterized protein</fullName>
    </submittedName>
</protein>
<name>A0A3P1YN55_TANFO</name>
<evidence type="ECO:0000313" key="1">
    <source>
        <dbReference type="EMBL" id="RRD72439.1"/>
    </source>
</evidence>